<organism evidence="2 3">
    <name type="scientific">Pleurotus eryngii</name>
    <name type="common">Boletus of the steppes</name>
    <dbReference type="NCBI Taxonomy" id="5323"/>
    <lineage>
        <taxon>Eukaryota</taxon>
        <taxon>Fungi</taxon>
        <taxon>Dikarya</taxon>
        <taxon>Basidiomycota</taxon>
        <taxon>Agaricomycotina</taxon>
        <taxon>Agaricomycetes</taxon>
        <taxon>Agaricomycetidae</taxon>
        <taxon>Agaricales</taxon>
        <taxon>Pleurotineae</taxon>
        <taxon>Pleurotaceae</taxon>
        <taxon>Pleurotus</taxon>
    </lineage>
</organism>
<reference evidence="2" key="1">
    <citation type="submission" date="2020-11" db="EMBL/GenBank/DDBJ databases">
        <authorList>
            <consortium name="DOE Joint Genome Institute"/>
            <person name="Ahrendt S."/>
            <person name="Riley R."/>
            <person name="Andreopoulos W."/>
            <person name="Labutti K."/>
            <person name="Pangilinan J."/>
            <person name="Ruiz-Duenas F.J."/>
            <person name="Barrasa J.M."/>
            <person name="Sanchez-Garcia M."/>
            <person name="Camarero S."/>
            <person name="Miyauchi S."/>
            <person name="Serrano A."/>
            <person name="Linde D."/>
            <person name="Babiker R."/>
            <person name="Drula E."/>
            <person name="Ayuso-Fernandez I."/>
            <person name="Pacheco R."/>
            <person name="Padilla G."/>
            <person name="Ferreira P."/>
            <person name="Barriuso J."/>
            <person name="Kellner H."/>
            <person name="Castanera R."/>
            <person name="Alfaro M."/>
            <person name="Ramirez L."/>
            <person name="Pisabarro A.G."/>
            <person name="Kuo A."/>
            <person name="Tritt A."/>
            <person name="Lipzen A."/>
            <person name="He G."/>
            <person name="Yan M."/>
            <person name="Ng V."/>
            <person name="Cullen D."/>
            <person name="Martin F."/>
            <person name="Rosso M.-N."/>
            <person name="Henrissat B."/>
            <person name="Hibbett D."/>
            <person name="Martinez A.T."/>
            <person name="Grigoriev I.V."/>
        </authorList>
    </citation>
    <scope>NUCLEOTIDE SEQUENCE</scope>
    <source>
        <strain evidence="2">ATCC 90797</strain>
    </source>
</reference>
<dbReference type="Pfam" id="PF09791">
    <property type="entry name" value="Oxidored-like"/>
    <property type="match status" value="1"/>
</dbReference>
<dbReference type="PANTHER" id="PTHR21193:SF3">
    <property type="entry name" value="OXIDOREDUCTASE-LIKE DOMAIN-CONTAINING PROTEIN 1"/>
    <property type="match status" value="1"/>
</dbReference>
<feature type="domain" description="Oxidoreductase-like" evidence="1">
    <location>
        <begin position="120"/>
        <end position="164"/>
    </location>
</feature>
<dbReference type="EMBL" id="MU154526">
    <property type="protein sequence ID" value="KAF9500645.1"/>
    <property type="molecule type" value="Genomic_DNA"/>
</dbReference>
<dbReference type="GO" id="GO:0005739">
    <property type="term" value="C:mitochondrion"/>
    <property type="evidence" value="ECO:0007669"/>
    <property type="project" value="TreeGrafter"/>
</dbReference>
<proteinExistence type="predicted"/>
<dbReference type="InterPro" id="IPR019180">
    <property type="entry name" value="Oxidoreductase-like_N"/>
</dbReference>
<evidence type="ECO:0000313" key="3">
    <source>
        <dbReference type="Proteomes" id="UP000807025"/>
    </source>
</evidence>
<dbReference type="Proteomes" id="UP000807025">
    <property type="component" value="Unassembled WGS sequence"/>
</dbReference>
<dbReference type="PANTHER" id="PTHR21193">
    <property type="entry name" value="OXIDOREDUCTASE-LIKE DOMAIN-CONTAINING PROTEIN 1"/>
    <property type="match status" value="1"/>
</dbReference>
<gene>
    <name evidence="2" type="ORF">BDN71DRAFT_1381678</name>
</gene>
<comment type="caution">
    <text evidence="2">The sequence shown here is derived from an EMBL/GenBank/DDBJ whole genome shotgun (WGS) entry which is preliminary data.</text>
</comment>
<accession>A0A9P6A5T8</accession>
<dbReference type="AlphaFoldDB" id="A0A9P6A5T8"/>
<dbReference type="InterPro" id="IPR039251">
    <property type="entry name" value="OXLD1"/>
</dbReference>
<evidence type="ECO:0000259" key="1">
    <source>
        <dbReference type="Pfam" id="PF09791"/>
    </source>
</evidence>
<keyword evidence="3" id="KW-1185">Reference proteome</keyword>
<sequence length="230" mass="25586">MWPDRGTDLGRYSSIWLSGSLTTATGRFGTTDFSLGLNGHRRLRWNSTEPLANLSLHEATERIKRPTRGGQNLSLRYARLERSLRGKEGFQKELDELAWASKVQTHPPASATSSKDGSLMFRGFFVPEKPRPPAADGKHCCMSGCAVCVYDLYEDSLSAYKESLIALRSSLEERGIPETEWPAPVRRTGTLVATQNNVALSAFEEFERALKAKKQASPCWFVLFPSALSN</sequence>
<name>A0A9P6A5T8_PLEER</name>
<dbReference type="OrthoDB" id="10064411at2759"/>
<protein>
    <recommendedName>
        <fullName evidence="1">Oxidoreductase-like domain-containing protein</fullName>
    </recommendedName>
</protein>
<evidence type="ECO:0000313" key="2">
    <source>
        <dbReference type="EMBL" id="KAF9500645.1"/>
    </source>
</evidence>